<keyword evidence="3" id="KW-1185">Reference proteome</keyword>
<organism evidence="2 3">
    <name type="scientific">Amazona collaria</name>
    <name type="common">yellow-billed parrot</name>
    <dbReference type="NCBI Taxonomy" id="241587"/>
    <lineage>
        <taxon>Eukaryota</taxon>
        <taxon>Metazoa</taxon>
        <taxon>Chordata</taxon>
        <taxon>Craniata</taxon>
        <taxon>Vertebrata</taxon>
        <taxon>Euteleostomi</taxon>
        <taxon>Archelosauria</taxon>
        <taxon>Archosauria</taxon>
        <taxon>Dinosauria</taxon>
        <taxon>Saurischia</taxon>
        <taxon>Theropoda</taxon>
        <taxon>Coelurosauria</taxon>
        <taxon>Aves</taxon>
        <taxon>Neognathae</taxon>
        <taxon>Neoaves</taxon>
        <taxon>Telluraves</taxon>
        <taxon>Australaves</taxon>
        <taxon>Psittaciformes</taxon>
        <taxon>Psittacidae</taxon>
        <taxon>Amazona</taxon>
    </lineage>
</organism>
<feature type="region of interest" description="Disordered" evidence="1">
    <location>
        <begin position="72"/>
        <end position="102"/>
    </location>
</feature>
<accession>A0A8B9G7B7</accession>
<dbReference type="Ensembl" id="ENSACOT00000020834.1">
    <property type="protein sequence ID" value="ENSACOP00000020107.1"/>
    <property type="gene ID" value="ENSACOG00000013850.1"/>
</dbReference>
<sequence>GRPDVGTWMWRVSQGWRCPNRNTWMGHPNWGPEPPTLLKSYRWRTAAPMGAERGAGSPGSHRWTRLQGWKRSYSHPEADGPNDGVGRGSSNLGAPKGSTRRSLFQRAFSAPTKGTKESRAPEGGKATLQRYLCSMAKRKGHGESGSRAEKVPLDAGPAPNGPVWDVSHFSLVDGHLVLVGRDEEVRTWGHPGACAGVLW</sequence>
<evidence type="ECO:0000256" key="1">
    <source>
        <dbReference type="SAM" id="MobiDB-lite"/>
    </source>
</evidence>
<protein>
    <submittedName>
        <fullName evidence="2">Uncharacterized protein</fullName>
    </submittedName>
</protein>
<evidence type="ECO:0000313" key="2">
    <source>
        <dbReference type="Ensembl" id="ENSACOP00000020107.1"/>
    </source>
</evidence>
<name>A0A8B9G7B7_9PSIT</name>
<reference evidence="2" key="2">
    <citation type="submission" date="2025-09" db="UniProtKB">
        <authorList>
            <consortium name="Ensembl"/>
        </authorList>
    </citation>
    <scope>IDENTIFICATION</scope>
</reference>
<evidence type="ECO:0000313" key="3">
    <source>
        <dbReference type="Proteomes" id="UP000694522"/>
    </source>
</evidence>
<dbReference type="AlphaFoldDB" id="A0A8B9G7B7"/>
<reference evidence="2" key="1">
    <citation type="submission" date="2025-08" db="UniProtKB">
        <authorList>
            <consortium name="Ensembl"/>
        </authorList>
    </citation>
    <scope>IDENTIFICATION</scope>
</reference>
<proteinExistence type="predicted"/>
<dbReference type="Proteomes" id="UP000694522">
    <property type="component" value="Unplaced"/>
</dbReference>